<dbReference type="InterPro" id="IPR029767">
    <property type="entry name" value="WecB-like"/>
</dbReference>
<dbReference type="GO" id="GO:0004553">
    <property type="term" value="F:hydrolase activity, hydrolyzing O-glycosyl compounds"/>
    <property type="evidence" value="ECO:0007669"/>
    <property type="project" value="InterPro"/>
</dbReference>
<feature type="domain" description="UDP-N-acetylglucosamine 2-epimerase" evidence="1">
    <location>
        <begin position="23"/>
        <end position="365"/>
    </location>
</feature>
<evidence type="ECO:0000259" key="1">
    <source>
        <dbReference type="Pfam" id="PF02350"/>
    </source>
</evidence>
<accession>A0A161IJX6</accession>
<dbReference type="InterPro" id="IPR003331">
    <property type="entry name" value="UDP_GlcNAc_Epimerase_2_dom"/>
</dbReference>
<protein>
    <submittedName>
        <fullName evidence="2">UDP-N-acetyl glucosamine 2-epimerase</fullName>
    </submittedName>
</protein>
<organism evidence="2 3">
    <name type="scientific">Fictibacillus phosphorivorans</name>
    <dbReference type="NCBI Taxonomy" id="1221500"/>
    <lineage>
        <taxon>Bacteria</taxon>
        <taxon>Bacillati</taxon>
        <taxon>Bacillota</taxon>
        <taxon>Bacilli</taxon>
        <taxon>Bacillales</taxon>
        <taxon>Fictibacillaceae</taxon>
        <taxon>Fictibacillus</taxon>
    </lineage>
</organism>
<sequence>MEKITIVTGTRADYGIYHPVLQRLQQDPNFQVNLLVTGMHLSPQYGMTVNEIEKDGFAILGKVDMLLQGDSDANMSKGIGIGILGMTQLLEQARPDLLIVLGDRGEMLAASIAAAHLNIPIAHFHGGEVSGSIDESVRHSISKFSHIHFPATEKSAERLRKMGEDEWRVYPVGAPRIETIQNAELKSWNEVKAEYALKAEEDFILLVFHPVTTEIQGIEEQVRAVLGAVEKTGKSVVCIMPNSDAGTEHILRIYKEYQNHPRFDFVTNFQHLDYLTVLKQCMALVGNSSSGIIEAASFSKPVLNIGSRQNGRERSGNVIDVHPNDETITQGLEKVLSHYFVEQVRTMHNVYGDGTTSSKVAEIIKNVEVNEQLLQKKISY</sequence>
<name>A0A161IJX6_9BACL</name>
<dbReference type="Pfam" id="PF02350">
    <property type="entry name" value="Epimerase_2"/>
    <property type="match status" value="1"/>
</dbReference>
<dbReference type="SUPFAM" id="SSF53756">
    <property type="entry name" value="UDP-Glycosyltransferase/glycogen phosphorylase"/>
    <property type="match status" value="1"/>
</dbReference>
<proteinExistence type="predicted"/>
<evidence type="ECO:0000313" key="3">
    <source>
        <dbReference type="Proteomes" id="UP000076623"/>
    </source>
</evidence>
<dbReference type="NCBIfam" id="TIGR03568">
    <property type="entry name" value="NeuC_NnaA"/>
    <property type="match status" value="1"/>
</dbReference>
<gene>
    <name evidence="2" type="ORF">ABE65_018190</name>
</gene>
<evidence type="ECO:0000313" key="2">
    <source>
        <dbReference type="EMBL" id="ANC79459.1"/>
    </source>
</evidence>
<dbReference type="PANTHER" id="PTHR43174">
    <property type="entry name" value="UDP-N-ACETYLGLUCOSAMINE 2-EPIMERASE"/>
    <property type="match status" value="1"/>
</dbReference>
<dbReference type="PANTHER" id="PTHR43174:SF3">
    <property type="entry name" value="UDP-N-ACETYLGLUCOSAMINE 2-EPIMERASE"/>
    <property type="match status" value="1"/>
</dbReference>
<dbReference type="EMBL" id="CP015378">
    <property type="protein sequence ID" value="ANC79459.1"/>
    <property type="molecule type" value="Genomic_DNA"/>
</dbReference>
<dbReference type="Proteomes" id="UP000076623">
    <property type="component" value="Chromosome"/>
</dbReference>
<dbReference type="InterPro" id="IPR020004">
    <property type="entry name" value="UDP-GlcNAc_Epase"/>
</dbReference>
<dbReference type="GO" id="GO:0006047">
    <property type="term" value="P:UDP-N-acetylglucosamine metabolic process"/>
    <property type="evidence" value="ECO:0007669"/>
    <property type="project" value="InterPro"/>
</dbReference>
<reference evidence="2 3" key="1">
    <citation type="submission" date="2016-04" db="EMBL/GenBank/DDBJ databases">
        <title>Complete genome sequence of Fictibacillus phosphorivorans G25-29, a strain toxic to nematodes.</title>
        <authorList>
            <person name="Zheng Z."/>
        </authorList>
    </citation>
    <scope>NUCLEOTIDE SEQUENCE [LARGE SCALE GENOMIC DNA]</scope>
    <source>
        <strain evidence="2 3">G25-29</strain>
    </source>
</reference>
<dbReference type="STRING" id="1221500.ABE65_018190"/>
<keyword evidence="3" id="KW-1185">Reference proteome</keyword>
<dbReference type="Gene3D" id="3.40.50.2000">
    <property type="entry name" value="Glycogen Phosphorylase B"/>
    <property type="match status" value="2"/>
</dbReference>
<dbReference type="CDD" id="cd03786">
    <property type="entry name" value="GTB_UDP-GlcNAc_2-Epimerase"/>
    <property type="match status" value="1"/>
</dbReference>
<dbReference type="AlphaFoldDB" id="A0A161IJX6"/>
<dbReference type="KEGG" id="fpn:ABE65_018190"/>